<evidence type="ECO:0000313" key="1">
    <source>
        <dbReference type="EMBL" id="KRM19200.1"/>
    </source>
</evidence>
<proteinExistence type="predicted"/>
<sequence length="61" mass="7085">MKERQPKEYDEVQLIDGKIVTLLDKLDDSHFLADYGNKNEELENLTLKGKPVSLEQIKKIL</sequence>
<dbReference type="OrthoDB" id="2303181at2"/>
<dbReference type="AlphaFoldDB" id="A0A0R1WMU1"/>
<accession>A0A0R1WMU1</accession>
<keyword evidence="2" id="KW-1185">Reference proteome</keyword>
<protein>
    <submittedName>
        <fullName evidence="1">Uncharacterized protein</fullName>
    </submittedName>
</protein>
<gene>
    <name evidence="1" type="ORF">FC40_GL000500</name>
</gene>
<reference evidence="1 2" key="1">
    <citation type="journal article" date="2015" name="Genome Announc.">
        <title>Expanding the biotechnology potential of lactobacilli through comparative genomics of 213 strains and associated genera.</title>
        <authorList>
            <person name="Sun Z."/>
            <person name="Harris H.M."/>
            <person name="McCann A."/>
            <person name="Guo C."/>
            <person name="Argimon S."/>
            <person name="Zhang W."/>
            <person name="Yang X."/>
            <person name="Jeffery I.B."/>
            <person name="Cooney J.C."/>
            <person name="Kagawa T.F."/>
            <person name="Liu W."/>
            <person name="Song Y."/>
            <person name="Salvetti E."/>
            <person name="Wrobel A."/>
            <person name="Rasinkangas P."/>
            <person name="Parkhill J."/>
            <person name="Rea M.C."/>
            <person name="O'Sullivan O."/>
            <person name="Ritari J."/>
            <person name="Douillard F.P."/>
            <person name="Paul Ross R."/>
            <person name="Yang R."/>
            <person name="Briner A.E."/>
            <person name="Felis G.E."/>
            <person name="de Vos W.M."/>
            <person name="Barrangou R."/>
            <person name="Klaenhammer T.R."/>
            <person name="Caufield P.W."/>
            <person name="Cui Y."/>
            <person name="Zhang H."/>
            <person name="O'Toole P.W."/>
        </authorList>
    </citation>
    <scope>NUCLEOTIDE SEQUENCE [LARGE SCALE GENOMIC DNA]</scope>
    <source>
        <strain evidence="1 2">DSM 18933</strain>
    </source>
</reference>
<comment type="caution">
    <text evidence="1">The sequence shown here is derived from an EMBL/GenBank/DDBJ whole genome shotgun (WGS) entry which is preliminary data.</text>
</comment>
<evidence type="ECO:0000313" key="2">
    <source>
        <dbReference type="Proteomes" id="UP000051054"/>
    </source>
</evidence>
<dbReference type="RefSeq" id="WP_025022315.1">
    <property type="nucleotide sequence ID" value="NZ_AZGD01000087.1"/>
</dbReference>
<dbReference type="PATRIC" id="fig|1423755.3.peg.553"/>
<organism evidence="1 2">
    <name type="scientific">Ligilactobacillus hayakitensis DSM 18933 = JCM 14209</name>
    <dbReference type="NCBI Taxonomy" id="1423755"/>
    <lineage>
        <taxon>Bacteria</taxon>
        <taxon>Bacillati</taxon>
        <taxon>Bacillota</taxon>
        <taxon>Bacilli</taxon>
        <taxon>Lactobacillales</taxon>
        <taxon>Lactobacillaceae</taxon>
        <taxon>Ligilactobacillus</taxon>
    </lineage>
</organism>
<dbReference type="Proteomes" id="UP000051054">
    <property type="component" value="Unassembled WGS sequence"/>
</dbReference>
<name>A0A0R1WMU1_9LACO</name>
<dbReference type="EMBL" id="AZGD01000087">
    <property type="protein sequence ID" value="KRM19200.1"/>
    <property type="molecule type" value="Genomic_DNA"/>
</dbReference>